<dbReference type="PANTHER" id="PTHR47514:SF1">
    <property type="entry name" value="TRANSKETOLASE N-TERMINAL SECTION-RELATED"/>
    <property type="match status" value="1"/>
</dbReference>
<comment type="similarity">
    <text evidence="2">Belongs to the transketolase family.</text>
</comment>
<proteinExistence type="inferred from homology"/>
<keyword evidence="6" id="KW-1185">Reference proteome</keyword>
<reference evidence="5 6" key="1">
    <citation type="submission" date="2014-01" db="EMBL/GenBank/DDBJ databases">
        <title>Genome sequencing of Thermotog hypogea.</title>
        <authorList>
            <person name="Zhang X."/>
            <person name="Alvare G."/>
            <person name="Fristensky B."/>
            <person name="Chen L."/>
            <person name="Suen T."/>
            <person name="Chen Q."/>
            <person name="Ma K."/>
        </authorList>
    </citation>
    <scope>NUCLEOTIDE SEQUENCE [LARGE SCALE GENOMIC DNA]</scope>
    <source>
        <strain evidence="5 6">DSM 11164</strain>
    </source>
</reference>
<dbReference type="EMBL" id="CP007141">
    <property type="protein sequence ID" value="AJC74306.1"/>
    <property type="molecule type" value="Genomic_DNA"/>
</dbReference>
<sequence>MEQTKMLKKKAVQIRKMVLEMIYRAKSGHTGGSLSCVEILLSLFYGVMQIDPKNPKLPDRDRFIMSKGHSVESYYAVLADLGFFPVSDLESYCQFGSYLTGHPTTKVPGVEVNTGALGHGLAVGVGMAIAAKIESAGYKVYVLMGDGELDEGSVWEAAQIAAHYRLDNLIGIVDRNRLQISGDTEQILKLENLEQKWTAFGWHVIHVDGHDIERLIDTFKGLPVERGKPHLIIAHTIKGKGVSFIENNKDWHHKVPNDEELRMAMMELDERLKELDAHE</sequence>
<protein>
    <submittedName>
        <fullName evidence="5">Transketolase</fullName>
    </submittedName>
</protein>
<dbReference type="PATRIC" id="fig|1123384.7.peg.1829"/>
<dbReference type="SUPFAM" id="SSF52518">
    <property type="entry name" value="Thiamin diphosphate-binding fold (THDP-binding)"/>
    <property type="match status" value="1"/>
</dbReference>
<dbReference type="InterPro" id="IPR005474">
    <property type="entry name" value="Transketolase_N"/>
</dbReference>
<name>A0A0X1KSK8_9THEM</name>
<dbReference type="Gene3D" id="3.40.50.970">
    <property type="match status" value="1"/>
</dbReference>
<dbReference type="KEGG" id="phy:AJ81_09105"/>
<dbReference type="InterPro" id="IPR029061">
    <property type="entry name" value="THDP-binding"/>
</dbReference>
<evidence type="ECO:0000259" key="4">
    <source>
        <dbReference type="Pfam" id="PF00456"/>
    </source>
</evidence>
<evidence type="ECO:0000313" key="5">
    <source>
        <dbReference type="EMBL" id="AJC74306.1"/>
    </source>
</evidence>
<evidence type="ECO:0000256" key="3">
    <source>
        <dbReference type="ARBA" id="ARBA00023052"/>
    </source>
</evidence>
<evidence type="ECO:0000256" key="2">
    <source>
        <dbReference type="ARBA" id="ARBA00007131"/>
    </source>
</evidence>
<accession>A0A0X1KSK8</accession>
<keyword evidence="3" id="KW-0786">Thiamine pyrophosphate</keyword>
<evidence type="ECO:0000256" key="1">
    <source>
        <dbReference type="ARBA" id="ARBA00001964"/>
    </source>
</evidence>
<feature type="domain" description="Transketolase N-terminal" evidence="4">
    <location>
        <begin position="10"/>
        <end position="262"/>
    </location>
</feature>
<dbReference type="PANTHER" id="PTHR47514">
    <property type="entry name" value="TRANSKETOLASE N-TERMINAL SECTION-RELATED"/>
    <property type="match status" value="1"/>
</dbReference>
<dbReference type="PaxDb" id="1123384-AJ81_09105"/>
<comment type="cofactor">
    <cofactor evidence="1">
        <name>thiamine diphosphate</name>
        <dbReference type="ChEBI" id="CHEBI:58937"/>
    </cofactor>
</comment>
<organism evidence="5 6">
    <name type="scientific">Pseudothermotoga hypogea DSM 11164 = NBRC 106472</name>
    <dbReference type="NCBI Taxonomy" id="1123384"/>
    <lineage>
        <taxon>Bacteria</taxon>
        <taxon>Thermotogati</taxon>
        <taxon>Thermotogota</taxon>
        <taxon>Thermotogae</taxon>
        <taxon>Thermotogales</taxon>
        <taxon>Thermotogaceae</taxon>
        <taxon>Pseudothermotoga</taxon>
    </lineage>
</organism>
<dbReference type="AlphaFoldDB" id="A0A0X1KSK8"/>
<dbReference type="RefSeq" id="WP_031505361.1">
    <property type="nucleotide sequence ID" value="NC_022795.1"/>
</dbReference>
<evidence type="ECO:0000313" key="6">
    <source>
        <dbReference type="Proteomes" id="UP000077469"/>
    </source>
</evidence>
<dbReference type="OrthoDB" id="8732661at2"/>
<dbReference type="STRING" id="1123384.AJ81_09105"/>
<dbReference type="Pfam" id="PF00456">
    <property type="entry name" value="Transketolase_N"/>
    <property type="match status" value="1"/>
</dbReference>
<dbReference type="CDD" id="cd02012">
    <property type="entry name" value="TPP_TK"/>
    <property type="match status" value="1"/>
</dbReference>
<dbReference type="Proteomes" id="UP000077469">
    <property type="component" value="Chromosome"/>
</dbReference>
<gene>
    <name evidence="5" type="ORF">AJ81_09105</name>
</gene>